<keyword evidence="5 8" id="KW-0472">Membrane</keyword>
<evidence type="ECO:0000313" key="9">
    <source>
        <dbReference type="EMBL" id="MBW28179.1"/>
    </source>
</evidence>
<keyword evidence="7 8" id="KW-0807">Transducer</keyword>
<dbReference type="GO" id="GO:0030425">
    <property type="term" value="C:dendrite"/>
    <property type="evidence" value="ECO:0007669"/>
    <property type="project" value="TreeGrafter"/>
</dbReference>
<keyword evidence="2 8" id="KW-1003">Cell membrane</keyword>
<evidence type="ECO:0000256" key="8">
    <source>
        <dbReference type="RuleBase" id="RU363108"/>
    </source>
</evidence>
<evidence type="ECO:0000256" key="2">
    <source>
        <dbReference type="ARBA" id="ARBA00022475"/>
    </source>
</evidence>
<dbReference type="Pfam" id="PF08395">
    <property type="entry name" value="7tm_7"/>
    <property type="match status" value="1"/>
</dbReference>
<name>A0A2M3ZI42_9DIPT</name>
<dbReference type="GO" id="GO:0050909">
    <property type="term" value="P:sensory perception of taste"/>
    <property type="evidence" value="ECO:0007669"/>
    <property type="project" value="InterPro"/>
</dbReference>
<organism evidence="9">
    <name type="scientific">Anopheles braziliensis</name>
    <dbReference type="NCBI Taxonomy" id="58242"/>
    <lineage>
        <taxon>Eukaryota</taxon>
        <taxon>Metazoa</taxon>
        <taxon>Ecdysozoa</taxon>
        <taxon>Arthropoda</taxon>
        <taxon>Hexapoda</taxon>
        <taxon>Insecta</taxon>
        <taxon>Pterygota</taxon>
        <taxon>Neoptera</taxon>
        <taxon>Endopterygota</taxon>
        <taxon>Diptera</taxon>
        <taxon>Nematocera</taxon>
        <taxon>Culicoidea</taxon>
        <taxon>Culicidae</taxon>
        <taxon>Anophelinae</taxon>
        <taxon>Anopheles</taxon>
    </lineage>
</organism>
<comment type="similarity">
    <text evidence="8">Belongs to the insect chemoreceptor superfamily. Gustatory receptor (GR) family.</text>
</comment>
<feature type="transmembrane region" description="Helical" evidence="8">
    <location>
        <begin position="202"/>
        <end position="222"/>
    </location>
</feature>
<dbReference type="PANTHER" id="PTHR21143:SF134">
    <property type="entry name" value="GUSTATORY RECEPTOR"/>
    <property type="match status" value="1"/>
</dbReference>
<dbReference type="AlphaFoldDB" id="A0A2M3ZI42"/>
<comment type="function">
    <text evidence="8">Gustatory receptor which mediates acceptance or avoidance behavior, depending on its substrates.</text>
</comment>
<reference evidence="9" key="1">
    <citation type="submission" date="2018-01" db="EMBL/GenBank/DDBJ databases">
        <title>An insight into the sialome of Amazonian anophelines.</title>
        <authorList>
            <person name="Ribeiro J.M."/>
            <person name="Scarpassa V."/>
            <person name="Calvo E."/>
        </authorList>
    </citation>
    <scope>NUCLEOTIDE SEQUENCE</scope>
    <source>
        <tissue evidence="9">Salivary glands</tissue>
    </source>
</reference>
<evidence type="ECO:0000256" key="7">
    <source>
        <dbReference type="ARBA" id="ARBA00023224"/>
    </source>
</evidence>
<feature type="transmembrane region" description="Helical" evidence="8">
    <location>
        <begin position="327"/>
        <end position="349"/>
    </location>
</feature>
<sequence length="446" mass="51137">MVLELLSNKQLFKSDFQQSTHRLLRLCQLFGTVPWCVRLYETSKEPARHRWKWRLIRLANVLESVALMVVVTGATVLQHIEFDCKSDFEAAEFDCHKTPFMTRMLYICEYIMANTVVAMVLVGCHCQRRWYARFAEQLLTIAIEIAGCGGAVDFVRIESFFNRLLACTALYFAGVLLIDFFYNEQQLWAFCRSSAVYTLSNVVNVLGLIQYFYLMYFIFLFYHDMNRLLKGFARQSARSVDRRSTRLPGYTDVVTPSGTALFDYATVLETLRKTHLKQYKLIEQVIECFGLLIVLTTVASFVVLSLQFFAIYRATTTRHWTSTDTYLLVYTVLWIVLHSAKILMILYPAHLVQRERDRTGPILYLFNHNEKDIPLNGVLAKFSTQLLHERGHQTACGLMNLEMTLISTMVGALTTYLVILIQFDTAVTQGQSAPNNGSNAKPTAAL</sequence>
<keyword evidence="4 8" id="KW-1133">Transmembrane helix</keyword>
<dbReference type="GO" id="GO:0008049">
    <property type="term" value="P:male courtship behavior"/>
    <property type="evidence" value="ECO:0007669"/>
    <property type="project" value="TreeGrafter"/>
</dbReference>
<dbReference type="PANTHER" id="PTHR21143">
    <property type="entry name" value="INVERTEBRATE GUSTATORY RECEPTOR"/>
    <property type="match status" value="1"/>
</dbReference>
<comment type="subcellular location">
    <subcellularLocation>
        <location evidence="1 8">Cell membrane</location>
        <topology evidence="1 8">Multi-pass membrane protein</topology>
    </subcellularLocation>
</comment>
<keyword evidence="3 8" id="KW-0812">Transmembrane</keyword>
<dbReference type="GO" id="GO:0043025">
    <property type="term" value="C:neuronal cell body"/>
    <property type="evidence" value="ECO:0007669"/>
    <property type="project" value="TreeGrafter"/>
</dbReference>
<evidence type="ECO:0000256" key="4">
    <source>
        <dbReference type="ARBA" id="ARBA00022989"/>
    </source>
</evidence>
<dbReference type="GO" id="GO:0007635">
    <property type="term" value="P:chemosensory behavior"/>
    <property type="evidence" value="ECO:0007669"/>
    <property type="project" value="TreeGrafter"/>
</dbReference>
<accession>A0A2M3ZI42</accession>
<comment type="caution">
    <text evidence="8">Lacks conserved residue(s) required for the propagation of feature annotation.</text>
</comment>
<evidence type="ECO:0000256" key="6">
    <source>
        <dbReference type="ARBA" id="ARBA00023170"/>
    </source>
</evidence>
<feature type="transmembrane region" description="Helical" evidence="8">
    <location>
        <begin position="58"/>
        <end position="80"/>
    </location>
</feature>
<dbReference type="GO" id="GO:0030424">
    <property type="term" value="C:axon"/>
    <property type="evidence" value="ECO:0007669"/>
    <property type="project" value="TreeGrafter"/>
</dbReference>
<evidence type="ECO:0000256" key="5">
    <source>
        <dbReference type="ARBA" id="ARBA00023136"/>
    </source>
</evidence>
<proteinExistence type="inferred from homology"/>
<dbReference type="EMBL" id="GGFM01007428">
    <property type="protein sequence ID" value="MBW28179.1"/>
    <property type="molecule type" value="Transcribed_RNA"/>
</dbReference>
<evidence type="ECO:0000256" key="3">
    <source>
        <dbReference type="ARBA" id="ARBA00022692"/>
    </source>
</evidence>
<dbReference type="InterPro" id="IPR013604">
    <property type="entry name" value="7TM_chemorcpt"/>
</dbReference>
<dbReference type="GO" id="GO:0005886">
    <property type="term" value="C:plasma membrane"/>
    <property type="evidence" value="ECO:0007669"/>
    <property type="project" value="UniProtKB-SubCell"/>
</dbReference>
<evidence type="ECO:0000256" key="1">
    <source>
        <dbReference type="ARBA" id="ARBA00004651"/>
    </source>
</evidence>
<feature type="transmembrane region" description="Helical" evidence="8">
    <location>
        <begin position="164"/>
        <end position="182"/>
    </location>
</feature>
<feature type="transmembrane region" description="Helical" evidence="8">
    <location>
        <begin position="288"/>
        <end position="312"/>
    </location>
</feature>
<dbReference type="GO" id="GO:0007165">
    <property type="term" value="P:signal transduction"/>
    <property type="evidence" value="ECO:0007669"/>
    <property type="project" value="UniProtKB-KW"/>
</dbReference>
<protein>
    <recommendedName>
        <fullName evidence="8">Gustatory receptor</fullName>
    </recommendedName>
</protein>
<feature type="transmembrane region" description="Helical" evidence="8">
    <location>
        <begin position="100"/>
        <end position="124"/>
    </location>
</feature>
<keyword evidence="6 8" id="KW-0675">Receptor</keyword>